<protein>
    <submittedName>
        <fullName evidence="1">Uncharacterized protein</fullName>
    </submittedName>
</protein>
<reference evidence="1" key="1">
    <citation type="submission" date="2012-03" db="EMBL/GenBank/DDBJ databases">
        <title>Functional metagenomics reveals considerable lignocellulase gene clusters in the gut microbiome of a wood-feeding higher termite.</title>
        <authorList>
            <person name="Liu N."/>
        </authorList>
    </citation>
    <scope>NUCLEOTIDE SEQUENCE</scope>
</reference>
<organism evidence="1">
    <name type="scientific">uncultured bacterium contig00132</name>
    <dbReference type="NCBI Taxonomy" id="1181581"/>
    <lineage>
        <taxon>Bacteria</taxon>
        <taxon>environmental samples</taxon>
    </lineage>
</organism>
<proteinExistence type="predicted"/>
<accession>A0A806JZU8</accession>
<sequence length="79" mass="7601">MPLAARVSDTYVFPNGSGVIASGSSNVLIGKMPAAAVGDSIAQGSGTVFINKKPAGRMGDSTLNGGKVTSGCGSVSIGG</sequence>
<dbReference type="Pfam" id="PF05488">
    <property type="entry name" value="PAAR_motif"/>
    <property type="match status" value="1"/>
</dbReference>
<name>A0A806JZU8_9BACT</name>
<dbReference type="Gene3D" id="2.60.200.60">
    <property type="match status" value="2"/>
</dbReference>
<dbReference type="AlphaFoldDB" id="A0A806JZU8"/>
<dbReference type="EMBL" id="JQ844208">
    <property type="protein sequence ID" value="AGS52778.1"/>
    <property type="molecule type" value="Genomic_DNA"/>
</dbReference>
<evidence type="ECO:0000313" key="1">
    <source>
        <dbReference type="EMBL" id="AGS52778.1"/>
    </source>
</evidence>
<dbReference type="InterPro" id="IPR008727">
    <property type="entry name" value="PAAR_motif"/>
</dbReference>